<comment type="subcellular location">
    <subcellularLocation>
        <location evidence="1 10">Cell membrane</location>
        <topology evidence="1 10">Multi-pass membrane protein</topology>
    </subcellularLocation>
</comment>
<keyword evidence="2 10" id="KW-1003">Cell membrane</keyword>
<keyword evidence="10" id="KW-0813">Transport</keyword>
<keyword evidence="3 10" id="KW-0812">Transmembrane</keyword>
<sequence>MGSLERYSDVLCVGFGAALGTLARAVLEEVFPPAPDGWPITTLLINLTGSFLLGLLLTALVNVGEDTGWRHRVRLTAGTGVIGGFTTYSTFILEIHGLSFPASAAYGAVSILLGIFCAAAGILAAPRKRSS</sequence>
<feature type="transmembrane region" description="Helical" evidence="10">
    <location>
        <begin position="105"/>
        <end position="125"/>
    </location>
</feature>
<dbReference type="OrthoDB" id="5148600at2"/>
<keyword evidence="6 10" id="KW-0407">Ion channel</keyword>
<comment type="activity regulation">
    <text evidence="10">Na(+) is not transported, but it plays an essential structural role and its presence is essential for fluoride channel function.</text>
</comment>
<evidence type="ECO:0000256" key="1">
    <source>
        <dbReference type="ARBA" id="ARBA00004651"/>
    </source>
</evidence>
<evidence type="ECO:0000256" key="5">
    <source>
        <dbReference type="ARBA" id="ARBA00023136"/>
    </source>
</evidence>
<comment type="catalytic activity">
    <reaction evidence="8">
        <text>fluoride(in) = fluoride(out)</text>
        <dbReference type="Rhea" id="RHEA:76159"/>
        <dbReference type="ChEBI" id="CHEBI:17051"/>
    </reaction>
    <physiologicalReaction direction="left-to-right" evidence="8">
        <dbReference type="Rhea" id="RHEA:76160"/>
    </physiologicalReaction>
</comment>
<name>A0A2V1K7M8_9ACTO</name>
<evidence type="ECO:0000313" key="12">
    <source>
        <dbReference type="Proteomes" id="UP000245283"/>
    </source>
</evidence>
<dbReference type="GO" id="GO:0062054">
    <property type="term" value="F:fluoride channel activity"/>
    <property type="evidence" value="ECO:0007669"/>
    <property type="project" value="UniProtKB-UniRule"/>
</dbReference>
<dbReference type="PANTHER" id="PTHR28259:SF1">
    <property type="entry name" value="FLUORIDE EXPORT PROTEIN 1-RELATED"/>
    <property type="match status" value="1"/>
</dbReference>
<feature type="transmembrane region" description="Helical" evidence="10">
    <location>
        <begin position="75"/>
        <end position="93"/>
    </location>
</feature>
<proteinExistence type="inferred from homology"/>
<dbReference type="RefSeq" id="WP_109093413.1">
    <property type="nucleotide sequence ID" value="NZ_QETB01000003.1"/>
</dbReference>
<keyword evidence="12" id="KW-1185">Reference proteome</keyword>
<feature type="binding site" evidence="10">
    <location>
        <position position="83"/>
    </location>
    <ligand>
        <name>Na(+)</name>
        <dbReference type="ChEBI" id="CHEBI:29101"/>
        <note>structural</note>
    </ligand>
</feature>
<protein>
    <recommendedName>
        <fullName evidence="10">Fluoride-specific ion channel FluC</fullName>
    </recommendedName>
</protein>
<evidence type="ECO:0000256" key="8">
    <source>
        <dbReference type="ARBA" id="ARBA00035585"/>
    </source>
</evidence>
<accession>A0A2V1K7M8</accession>
<evidence type="ECO:0000256" key="10">
    <source>
        <dbReference type="HAMAP-Rule" id="MF_00454"/>
    </source>
</evidence>
<comment type="function">
    <text evidence="9 10">Fluoride-specific ion channel. Important for reducing fluoride concentration in the cell, thus reducing its toxicity.</text>
</comment>
<keyword evidence="5 10" id="KW-0472">Membrane</keyword>
<dbReference type="InterPro" id="IPR003691">
    <property type="entry name" value="FluC"/>
</dbReference>
<dbReference type="HAMAP" id="MF_00454">
    <property type="entry name" value="FluC"/>
    <property type="match status" value="1"/>
</dbReference>
<reference evidence="12" key="1">
    <citation type="submission" date="2018-05" db="EMBL/GenBank/DDBJ databases">
        <authorList>
            <person name="Li Y."/>
        </authorList>
    </citation>
    <scope>NUCLEOTIDE SEQUENCE [LARGE SCALE GENOMIC DNA]</scope>
    <source>
        <strain evidence="12">sk1b4</strain>
    </source>
</reference>
<keyword evidence="10" id="KW-0479">Metal-binding</keyword>
<keyword evidence="4 10" id="KW-1133">Transmembrane helix</keyword>
<dbReference type="Pfam" id="PF02537">
    <property type="entry name" value="CRCB"/>
    <property type="match status" value="1"/>
</dbReference>
<dbReference type="GO" id="GO:0140114">
    <property type="term" value="P:cellular detoxification of fluoride"/>
    <property type="evidence" value="ECO:0007669"/>
    <property type="project" value="UniProtKB-UniRule"/>
</dbReference>
<evidence type="ECO:0000256" key="9">
    <source>
        <dbReference type="ARBA" id="ARBA00049940"/>
    </source>
</evidence>
<dbReference type="AlphaFoldDB" id="A0A2V1K7M8"/>
<dbReference type="EMBL" id="QETB01000003">
    <property type="protein sequence ID" value="PWF26341.1"/>
    <property type="molecule type" value="Genomic_DNA"/>
</dbReference>
<comment type="caution">
    <text evidence="11">The sequence shown here is derived from an EMBL/GenBank/DDBJ whole genome shotgun (WGS) entry which is preliminary data.</text>
</comment>
<evidence type="ECO:0000256" key="4">
    <source>
        <dbReference type="ARBA" id="ARBA00022989"/>
    </source>
</evidence>
<evidence type="ECO:0000256" key="7">
    <source>
        <dbReference type="ARBA" id="ARBA00035120"/>
    </source>
</evidence>
<comment type="similarity">
    <text evidence="7 10">Belongs to the fluoride channel Fluc/FEX (TC 1.A.43) family.</text>
</comment>
<dbReference type="GO" id="GO:0046872">
    <property type="term" value="F:metal ion binding"/>
    <property type="evidence" value="ECO:0007669"/>
    <property type="project" value="UniProtKB-KW"/>
</dbReference>
<evidence type="ECO:0000256" key="3">
    <source>
        <dbReference type="ARBA" id="ARBA00022692"/>
    </source>
</evidence>
<evidence type="ECO:0000313" key="11">
    <source>
        <dbReference type="EMBL" id="PWF26341.1"/>
    </source>
</evidence>
<evidence type="ECO:0000256" key="2">
    <source>
        <dbReference type="ARBA" id="ARBA00022475"/>
    </source>
</evidence>
<feature type="binding site" evidence="10">
    <location>
        <position position="86"/>
    </location>
    <ligand>
        <name>Na(+)</name>
        <dbReference type="ChEBI" id="CHEBI:29101"/>
        <note>structural</note>
    </ligand>
</feature>
<dbReference type="PANTHER" id="PTHR28259">
    <property type="entry name" value="FLUORIDE EXPORT PROTEIN 1-RELATED"/>
    <property type="match status" value="1"/>
</dbReference>
<dbReference type="Proteomes" id="UP000245283">
    <property type="component" value="Unassembled WGS sequence"/>
</dbReference>
<organism evidence="11 12">
    <name type="scientific">Ancrocorticia populi</name>
    <dbReference type="NCBI Taxonomy" id="2175228"/>
    <lineage>
        <taxon>Bacteria</taxon>
        <taxon>Bacillati</taxon>
        <taxon>Actinomycetota</taxon>
        <taxon>Actinomycetes</taxon>
        <taxon>Actinomycetales</taxon>
        <taxon>Actinomycetaceae</taxon>
        <taxon>Ancrocorticia</taxon>
    </lineage>
</organism>
<dbReference type="GO" id="GO:0005886">
    <property type="term" value="C:plasma membrane"/>
    <property type="evidence" value="ECO:0007669"/>
    <property type="project" value="UniProtKB-SubCell"/>
</dbReference>
<feature type="transmembrane region" description="Helical" evidence="10">
    <location>
        <begin position="41"/>
        <end position="63"/>
    </location>
</feature>
<keyword evidence="10" id="KW-0915">Sodium</keyword>
<evidence type="ECO:0000256" key="6">
    <source>
        <dbReference type="ARBA" id="ARBA00023303"/>
    </source>
</evidence>
<keyword evidence="10" id="KW-0406">Ion transport</keyword>
<gene>
    <name evidence="10" type="primary">fluC</name>
    <name evidence="10" type="synonym">crcB</name>
    <name evidence="11" type="ORF">DD236_05620</name>
</gene>